<feature type="transmembrane region" description="Helical" evidence="1">
    <location>
        <begin position="57"/>
        <end position="75"/>
    </location>
</feature>
<reference evidence="2" key="1">
    <citation type="submission" date="2022-03" db="EMBL/GenBank/DDBJ databases">
        <title>Cryobacterium sp. nov. strain ZS14-85, isolated from Antarctic soil.</title>
        <authorList>
            <person name="Li J."/>
            <person name="Niu G."/>
        </authorList>
    </citation>
    <scope>NUCLEOTIDE SEQUENCE</scope>
    <source>
        <strain evidence="2">ZS14-85</strain>
    </source>
</reference>
<dbReference type="Proteomes" id="UP001165341">
    <property type="component" value="Unassembled WGS sequence"/>
</dbReference>
<dbReference type="RefSeq" id="WP_243013238.1">
    <property type="nucleotide sequence ID" value="NZ_JALGAR010000006.1"/>
</dbReference>
<feature type="transmembrane region" description="Helical" evidence="1">
    <location>
        <begin position="32"/>
        <end position="51"/>
    </location>
</feature>
<comment type="caution">
    <text evidence="2">The sequence shown here is derived from an EMBL/GenBank/DDBJ whole genome shotgun (WGS) entry which is preliminary data.</text>
</comment>
<proteinExistence type="predicted"/>
<keyword evidence="1" id="KW-0472">Membrane</keyword>
<gene>
    <name evidence="2" type="ORF">MQH31_18225</name>
</gene>
<dbReference type="AlphaFoldDB" id="A0AA41QYD1"/>
<keyword evidence="3" id="KW-1185">Reference proteome</keyword>
<organism evidence="2 3">
    <name type="scientific">Cryobacterium zhongshanensis</name>
    <dbReference type="NCBI Taxonomy" id="2928153"/>
    <lineage>
        <taxon>Bacteria</taxon>
        <taxon>Bacillati</taxon>
        <taxon>Actinomycetota</taxon>
        <taxon>Actinomycetes</taxon>
        <taxon>Micrococcales</taxon>
        <taxon>Microbacteriaceae</taxon>
        <taxon>Cryobacterium</taxon>
    </lineage>
</organism>
<sequence length="125" mass="14344">MSRPEPTPETDQAIAEFRAESHRLWAVRGRRLFQCLLLILAGVAVFVWGALLRVDTLVWVVAVFWASGFVVLIDIMRIRFASENVDFKVRELDPDARPRPSLWKEFGFDIRTALGMRPDSVEMTP</sequence>
<keyword evidence="1" id="KW-1133">Transmembrane helix</keyword>
<keyword evidence="1" id="KW-0812">Transmembrane</keyword>
<evidence type="ECO:0000313" key="3">
    <source>
        <dbReference type="Proteomes" id="UP001165341"/>
    </source>
</evidence>
<evidence type="ECO:0000256" key="1">
    <source>
        <dbReference type="SAM" id="Phobius"/>
    </source>
</evidence>
<evidence type="ECO:0000313" key="2">
    <source>
        <dbReference type="EMBL" id="MCI4659747.1"/>
    </source>
</evidence>
<name>A0AA41QYD1_9MICO</name>
<accession>A0AA41QYD1</accession>
<dbReference type="EMBL" id="JALGAR010000006">
    <property type="protein sequence ID" value="MCI4659747.1"/>
    <property type="molecule type" value="Genomic_DNA"/>
</dbReference>
<protein>
    <submittedName>
        <fullName evidence="2">Uncharacterized protein</fullName>
    </submittedName>
</protein>